<evidence type="ECO:0000256" key="1">
    <source>
        <dbReference type="SAM" id="SignalP"/>
    </source>
</evidence>
<dbReference type="PANTHER" id="PTHR46825">
    <property type="entry name" value="D-ALANYL-D-ALANINE-CARBOXYPEPTIDASE/ENDOPEPTIDASE AMPH"/>
    <property type="match status" value="1"/>
</dbReference>
<protein>
    <submittedName>
        <fullName evidence="3">Serine hydrolase</fullName>
    </submittedName>
</protein>
<evidence type="ECO:0000313" key="3">
    <source>
        <dbReference type="EMBL" id="RBN50035.1"/>
    </source>
</evidence>
<dbReference type="EMBL" id="QNUX01000008">
    <property type="protein sequence ID" value="RBN50035.1"/>
    <property type="molecule type" value="Genomic_DNA"/>
</dbReference>
<accession>A0A366AYS8</accession>
<dbReference type="InterPro" id="IPR012338">
    <property type="entry name" value="Beta-lactam/transpept-like"/>
</dbReference>
<feature type="chain" id="PRO_5016874950" evidence="1">
    <location>
        <begin position="20"/>
        <end position="365"/>
    </location>
</feature>
<name>A0A366AYS8_9FLAO</name>
<dbReference type="RefSeq" id="WP_113635470.1">
    <property type="nucleotide sequence ID" value="NZ_QNUX01000008.1"/>
</dbReference>
<dbReference type="OrthoDB" id="9793489at2"/>
<comment type="caution">
    <text evidence="3">The sequence shown here is derived from an EMBL/GenBank/DDBJ whole genome shotgun (WGS) entry which is preliminary data.</text>
</comment>
<dbReference type="Pfam" id="PF00144">
    <property type="entry name" value="Beta-lactamase"/>
    <property type="match status" value="1"/>
</dbReference>
<dbReference type="InterPro" id="IPR001466">
    <property type="entry name" value="Beta-lactam-related"/>
</dbReference>
<dbReference type="PANTHER" id="PTHR46825:SF9">
    <property type="entry name" value="BETA-LACTAMASE-RELATED DOMAIN-CONTAINING PROTEIN"/>
    <property type="match status" value="1"/>
</dbReference>
<keyword evidence="1" id="KW-0732">Signal</keyword>
<feature type="domain" description="Beta-lactamase-related" evidence="2">
    <location>
        <begin position="26"/>
        <end position="348"/>
    </location>
</feature>
<dbReference type="Gene3D" id="3.40.710.10">
    <property type="entry name" value="DD-peptidase/beta-lactamase superfamily"/>
    <property type="match status" value="1"/>
</dbReference>
<evidence type="ECO:0000313" key="4">
    <source>
        <dbReference type="Proteomes" id="UP000253676"/>
    </source>
</evidence>
<evidence type="ECO:0000259" key="2">
    <source>
        <dbReference type="Pfam" id="PF00144"/>
    </source>
</evidence>
<feature type="signal peptide" evidence="1">
    <location>
        <begin position="1"/>
        <end position="19"/>
    </location>
</feature>
<gene>
    <name evidence="3" type="ORF">DR980_09525</name>
</gene>
<sequence>MKKFLLLLALLTVCNITYSQEDKVDLAIKELIKKHKIVGLQLAVIKDNAIVKTSHYGFANIQDSIAVDSETVFSINSITKAFTGVAIMQLVENGKLNLAEPISNYLDKLPKSWQQITVEQLASHKSGLPDAMDSQGNLLSDDGTILLEKIKKLPISFEPGKRISEGLANYMLLGMLIEKVSGLPFERYIAENQFKKAGMKNAMKARMGDFYNIINHSARPYTYFRNNVITNVYQPMPSNLLPAGGIYATATEMALWVIALQTNQLINAENLKTLLKPIELENGKPYEENGLLDRSSIGFSLSSRVENPIIASMGGARNALFIYPKKNVSIVILTNLMGSHPQDFIEEIAKLYIANSSDIDHPIPI</sequence>
<reference evidence="3 4" key="1">
    <citation type="submission" date="2018-07" db="EMBL/GenBank/DDBJ databases">
        <title>Complete genome sequence of Flavobacterium psychrolimnae LMG 22018.</title>
        <authorList>
            <person name="Kim D.-U."/>
        </authorList>
    </citation>
    <scope>NUCLEOTIDE SEQUENCE [LARGE SCALE GENOMIC DNA]</scope>
    <source>
        <strain evidence="3 4">LMG 22018</strain>
    </source>
</reference>
<organism evidence="3 4">
    <name type="scientific">Flavobacterium psychrolimnae</name>
    <dbReference type="NCBI Taxonomy" id="249351"/>
    <lineage>
        <taxon>Bacteria</taxon>
        <taxon>Pseudomonadati</taxon>
        <taxon>Bacteroidota</taxon>
        <taxon>Flavobacteriia</taxon>
        <taxon>Flavobacteriales</taxon>
        <taxon>Flavobacteriaceae</taxon>
        <taxon>Flavobacterium</taxon>
    </lineage>
</organism>
<dbReference type="GO" id="GO:0016787">
    <property type="term" value="F:hydrolase activity"/>
    <property type="evidence" value="ECO:0007669"/>
    <property type="project" value="UniProtKB-KW"/>
</dbReference>
<dbReference type="SUPFAM" id="SSF56601">
    <property type="entry name" value="beta-lactamase/transpeptidase-like"/>
    <property type="match status" value="1"/>
</dbReference>
<keyword evidence="3" id="KW-0378">Hydrolase</keyword>
<dbReference type="InterPro" id="IPR050491">
    <property type="entry name" value="AmpC-like"/>
</dbReference>
<keyword evidence="4" id="KW-1185">Reference proteome</keyword>
<proteinExistence type="predicted"/>
<dbReference type="Proteomes" id="UP000253676">
    <property type="component" value="Unassembled WGS sequence"/>
</dbReference>
<dbReference type="AlphaFoldDB" id="A0A366AYS8"/>